<dbReference type="Pfam" id="PF07949">
    <property type="entry name" value="YbbR"/>
    <property type="match status" value="1"/>
</dbReference>
<sequence length="307" mass="32597" precursor="true">MTPLTLLRRLLTRTTHNGGAKFLALLAATAVWFVATADRRAITERSLNVPLVVRDETTGAGRRGVSGLATQTIRVTVSGPRTRLTSLPDDAVRASIDVTGAAEGTFTRTVRVTAPDDVRINRYAPESVSGFVDAEITRTMPVSLAVSGGTGNALPRYTLTPSSVQVRGPQRNVEEVRRVITLPITVAPGADTEARLLALDANDRPVTDLRLIPASVTVSRVDTGTLPVRTARVTLPDPPATLTVASATVTPTSVRLVGPPGVLADLTEVPARLTYAPGRNRVRANLTLPDGVRALDTVTVTLDVRRK</sequence>
<organism evidence="1 2">
    <name type="scientific">Deinococcus maricopensis (strain DSM 21211 / LMG 22137 / NRRL B-23946 / LB-34)</name>
    <dbReference type="NCBI Taxonomy" id="709986"/>
    <lineage>
        <taxon>Bacteria</taxon>
        <taxon>Thermotogati</taxon>
        <taxon>Deinococcota</taxon>
        <taxon>Deinococci</taxon>
        <taxon>Deinococcales</taxon>
        <taxon>Deinococcaceae</taxon>
        <taxon>Deinococcus</taxon>
    </lineage>
</organism>
<reference evidence="2" key="2">
    <citation type="submission" date="2011-01" db="EMBL/GenBank/DDBJ databases">
        <title>The complete genome of Deinococcus maricopensis DSM 21211.</title>
        <authorList>
            <consortium name="US DOE Joint Genome Institute (JGI-PGF)"/>
            <person name="Lucas S."/>
            <person name="Copeland A."/>
            <person name="Lapidus A."/>
            <person name="Goodwin L."/>
            <person name="Pitluck S."/>
            <person name="Kyrpides N."/>
            <person name="Mavromatis K."/>
            <person name="Pagani I."/>
            <person name="Ivanova N."/>
            <person name="Ovchinnikova G."/>
            <person name="Zeytun A."/>
            <person name="Detter J.C."/>
            <person name="Han C."/>
            <person name="Land M."/>
            <person name="Hauser L."/>
            <person name="Markowitz V."/>
            <person name="Cheng J.-F."/>
            <person name="Hugenholtz P."/>
            <person name="Woyke T."/>
            <person name="Wu D."/>
            <person name="Pukall R."/>
            <person name="Gehrich-Schroeter G."/>
            <person name="Brambilla E."/>
            <person name="Klenk H.-P."/>
            <person name="Eisen J.A."/>
        </authorList>
    </citation>
    <scope>NUCLEOTIDE SEQUENCE [LARGE SCALE GENOMIC DNA]</scope>
    <source>
        <strain evidence="2">DSM 21211 / LMG 22137 / NRRL B-23946 / LB-34</strain>
    </source>
</reference>
<dbReference type="EMBL" id="CP002454">
    <property type="protein sequence ID" value="ADV66307.1"/>
    <property type="molecule type" value="Genomic_DNA"/>
</dbReference>
<dbReference type="HOGENOM" id="CLU_039811_5_0_0"/>
<reference evidence="1 2" key="1">
    <citation type="journal article" date="2011" name="Stand. Genomic Sci.">
        <title>Complete genome sequence of Deinococcus maricopensis type strain (LB-34).</title>
        <authorList>
            <person name="Pukall R."/>
            <person name="Zeytun A."/>
            <person name="Lucas S."/>
            <person name="Lapidus A."/>
            <person name="Hammon N."/>
            <person name="Deshpande S."/>
            <person name="Nolan M."/>
            <person name="Cheng J.F."/>
            <person name="Pitluck S."/>
            <person name="Liolios K."/>
            <person name="Pagani I."/>
            <person name="Mikhailova N."/>
            <person name="Ivanova N."/>
            <person name="Mavromatis K."/>
            <person name="Pati A."/>
            <person name="Tapia R."/>
            <person name="Han C."/>
            <person name="Goodwin L."/>
            <person name="Chen A."/>
            <person name="Palaniappan K."/>
            <person name="Land M."/>
            <person name="Hauser L."/>
            <person name="Chang Y.J."/>
            <person name="Jeffries C.D."/>
            <person name="Brambilla E.M."/>
            <person name="Rohde M."/>
            <person name="Goker M."/>
            <person name="Detter J.C."/>
            <person name="Woyke T."/>
            <person name="Bristow J."/>
            <person name="Eisen J.A."/>
            <person name="Markowitz V."/>
            <person name="Hugenholtz P."/>
            <person name="Kyrpides N.C."/>
            <person name="Klenk H.P."/>
        </authorList>
    </citation>
    <scope>NUCLEOTIDE SEQUENCE [LARGE SCALE GENOMIC DNA]</scope>
    <source>
        <strain evidence="2">DSM 21211 / LMG 22137 / NRRL B-23946 / LB-34</strain>
    </source>
</reference>
<gene>
    <name evidence="1" type="ordered locus">Deima_0650</name>
</gene>
<keyword evidence="2" id="KW-1185">Reference proteome</keyword>
<dbReference type="PANTHER" id="PTHR37804">
    <property type="entry name" value="CDAA REGULATORY PROTEIN CDAR"/>
    <property type="match status" value="1"/>
</dbReference>
<dbReference type="Proteomes" id="UP000008635">
    <property type="component" value="Chromosome"/>
</dbReference>
<dbReference type="Gene3D" id="2.170.120.30">
    <property type="match status" value="1"/>
</dbReference>
<dbReference type="AlphaFoldDB" id="E8U5G8"/>
<dbReference type="Gene3D" id="2.170.120.40">
    <property type="entry name" value="YbbR-like domain"/>
    <property type="match status" value="2"/>
</dbReference>
<protein>
    <submittedName>
        <fullName evidence="1">YbbR family protein</fullName>
    </submittedName>
</protein>
<dbReference type="RefSeq" id="WP_013555812.1">
    <property type="nucleotide sequence ID" value="NC_014958.1"/>
</dbReference>
<dbReference type="eggNOG" id="COG4856">
    <property type="taxonomic scope" value="Bacteria"/>
</dbReference>
<evidence type="ECO:0000313" key="2">
    <source>
        <dbReference type="Proteomes" id="UP000008635"/>
    </source>
</evidence>
<dbReference type="KEGG" id="dmr:Deima_0650"/>
<dbReference type="InterPro" id="IPR053154">
    <property type="entry name" value="c-di-AMP_regulator"/>
</dbReference>
<dbReference type="InterPro" id="IPR012505">
    <property type="entry name" value="YbbR"/>
</dbReference>
<dbReference type="STRING" id="709986.Deima_0650"/>
<dbReference type="PANTHER" id="PTHR37804:SF1">
    <property type="entry name" value="CDAA REGULATORY PROTEIN CDAR"/>
    <property type="match status" value="1"/>
</dbReference>
<name>E8U5G8_DEIML</name>
<dbReference type="OrthoDB" id="73708at2"/>
<evidence type="ECO:0000313" key="1">
    <source>
        <dbReference type="EMBL" id="ADV66307.1"/>
    </source>
</evidence>
<accession>E8U5G8</accession>
<proteinExistence type="predicted"/>